<gene>
    <name evidence="2" type="ORF">SAMEA4364220_00567</name>
</gene>
<dbReference type="EMBL" id="LT906446">
    <property type="protein sequence ID" value="SNU96332.1"/>
    <property type="molecule type" value="Genomic_DNA"/>
</dbReference>
<evidence type="ECO:0000313" key="3">
    <source>
        <dbReference type="Proteomes" id="UP000215383"/>
    </source>
</evidence>
<protein>
    <submittedName>
        <fullName evidence="2">Uncharacterized protein</fullName>
    </submittedName>
</protein>
<organism evidence="2 3">
    <name type="scientific">Megamonas hypermegale</name>
    <dbReference type="NCBI Taxonomy" id="158847"/>
    <lineage>
        <taxon>Bacteria</taxon>
        <taxon>Bacillati</taxon>
        <taxon>Bacillota</taxon>
        <taxon>Negativicutes</taxon>
        <taxon>Selenomonadales</taxon>
        <taxon>Selenomonadaceae</taxon>
        <taxon>Megamonas</taxon>
    </lineage>
</organism>
<dbReference type="GeneID" id="78506598"/>
<dbReference type="RefSeq" id="WP_027890878.1">
    <property type="nucleotide sequence ID" value="NZ_LT906446.1"/>
</dbReference>
<accession>A0A239TFK7</accession>
<keyword evidence="3" id="KW-1185">Reference proteome</keyword>
<feature type="signal peptide" evidence="1">
    <location>
        <begin position="1"/>
        <end position="24"/>
    </location>
</feature>
<keyword evidence="1" id="KW-0732">Signal</keyword>
<name>A0A239TFK7_9FIRM</name>
<dbReference type="Proteomes" id="UP000215383">
    <property type="component" value="Chromosome 1"/>
</dbReference>
<proteinExistence type="predicted"/>
<feature type="chain" id="PRO_5011272885" evidence="1">
    <location>
        <begin position="25"/>
        <end position="152"/>
    </location>
</feature>
<sequence>MKKLVLFLTVVMVMVMAFSSICMAADGGDLNKEQKVADTFIAALTSDNVNYDKVSANLSEGLKTKLNEKDFVGLKNDIKTKMGDLNQERFFSFERLQPNGQQDKLTYIASFTNEKMVAMVFVFDKDTKLIDFGLMTMKPQTNAEAQTTQQAQ</sequence>
<dbReference type="AlphaFoldDB" id="A0A239TFK7"/>
<evidence type="ECO:0000256" key="1">
    <source>
        <dbReference type="SAM" id="SignalP"/>
    </source>
</evidence>
<dbReference type="Gene3D" id="3.10.450.590">
    <property type="match status" value="1"/>
</dbReference>
<evidence type="ECO:0000313" key="2">
    <source>
        <dbReference type="EMBL" id="SNU96332.1"/>
    </source>
</evidence>
<reference evidence="2 3" key="1">
    <citation type="submission" date="2017-06" db="EMBL/GenBank/DDBJ databases">
        <authorList>
            <consortium name="Pathogen Informatics"/>
        </authorList>
    </citation>
    <scope>NUCLEOTIDE SEQUENCE [LARGE SCALE GENOMIC DNA]</scope>
    <source>
        <strain evidence="2 3">NCTC10570</strain>
    </source>
</reference>